<feature type="domain" description="UDP-glucose/GDP-mannose dehydrogenase C-terminal" evidence="4">
    <location>
        <begin position="345"/>
        <end position="445"/>
    </location>
</feature>
<dbReference type="GO" id="GO:0047004">
    <property type="term" value="F:UDP-N-acetylglucosamine 6-dehydrogenase activity"/>
    <property type="evidence" value="ECO:0007669"/>
    <property type="project" value="UniProtKB-EC"/>
</dbReference>
<dbReference type="InterPro" id="IPR036220">
    <property type="entry name" value="UDP-Glc/GDP-Man_DH_C_sf"/>
</dbReference>
<dbReference type="NCBIfam" id="TIGR03026">
    <property type="entry name" value="NDP-sugDHase"/>
    <property type="match status" value="1"/>
</dbReference>
<organism evidence="5 6">
    <name type="scientific">Pseudochelatococcus lubricantis</name>
    <dbReference type="NCBI Taxonomy" id="1538102"/>
    <lineage>
        <taxon>Bacteria</taxon>
        <taxon>Pseudomonadati</taxon>
        <taxon>Pseudomonadota</taxon>
        <taxon>Alphaproteobacteria</taxon>
        <taxon>Hyphomicrobiales</taxon>
        <taxon>Chelatococcaceae</taxon>
        <taxon>Pseudochelatococcus</taxon>
    </lineage>
</organism>
<dbReference type="Gene3D" id="3.40.50.720">
    <property type="entry name" value="NAD(P)-binding Rossmann-like Domain"/>
    <property type="match status" value="2"/>
</dbReference>
<dbReference type="PIRSF" id="PIRSF500136">
    <property type="entry name" value="UDP_ManNAc_DH"/>
    <property type="match status" value="1"/>
</dbReference>
<dbReference type="PIRSF" id="PIRSF000124">
    <property type="entry name" value="UDPglc_GDPman_dh"/>
    <property type="match status" value="1"/>
</dbReference>
<dbReference type="SUPFAM" id="SSF52413">
    <property type="entry name" value="UDP-glucose/GDP-mannose dehydrogenase C-terminal domain"/>
    <property type="match status" value="1"/>
</dbReference>
<evidence type="ECO:0000256" key="1">
    <source>
        <dbReference type="ARBA" id="ARBA00023002"/>
    </source>
</evidence>
<dbReference type="Pfam" id="PF00984">
    <property type="entry name" value="UDPG_MGDP_dh"/>
    <property type="match status" value="1"/>
</dbReference>
<dbReference type="Pfam" id="PF03720">
    <property type="entry name" value="UDPG_MGDP_dh_C"/>
    <property type="match status" value="1"/>
</dbReference>
<dbReference type="Pfam" id="PF03721">
    <property type="entry name" value="UDPG_MGDP_dh_N"/>
    <property type="match status" value="1"/>
</dbReference>
<dbReference type="InterPro" id="IPR001732">
    <property type="entry name" value="UDP-Glc/GDP-Man_DH_N"/>
</dbReference>
<protein>
    <submittedName>
        <fullName evidence="5">UDP-N-acetyl-D-glucosamine dehydrogenase</fullName>
        <ecNumber evidence="5">1.1.1.136</ecNumber>
    </submittedName>
</protein>
<accession>A0ABX0UWY2</accession>
<dbReference type="InterPro" id="IPR036291">
    <property type="entry name" value="NAD(P)-bd_dom_sf"/>
</dbReference>
<dbReference type="InterPro" id="IPR017476">
    <property type="entry name" value="UDP-Glc/GDP-Man"/>
</dbReference>
<comment type="caution">
    <text evidence="5">The sequence shown here is derived from an EMBL/GenBank/DDBJ whole genome shotgun (WGS) entry which is preliminary data.</text>
</comment>
<dbReference type="PANTHER" id="PTHR43491">
    <property type="entry name" value="UDP-N-ACETYL-D-MANNOSAMINE DEHYDROGENASE"/>
    <property type="match status" value="1"/>
</dbReference>
<dbReference type="EMBL" id="JAASQI010000001">
    <property type="protein sequence ID" value="NIJ56923.1"/>
    <property type="molecule type" value="Genomic_DNA"/>
</dbReference>
<keyword evidence="6" id="KW-1185">Reference proteome</keyword>
<keyword evidence="2" id="KW-0520">NAD</keyword>
<dbReference type="InterPro" id="IPR008927">
    <property type="entry name" value="6-PGluconate_DH-like_C_sf"/>
</dbReference>
<comment type="similarity">
    <text evidence="3">Belongs to the UDP-glucose/GDP-mannose dehydrogenase family.</text>
</comment>
<proteinExistence type="inferred from homology"/>
<evidence type="ECO:0000256" key="2">
    <source>
        <dbReference type="ARBA" id="ARBA00023027"/>
    </source>
</evidence>
<evidence type="ECO:0000313" key="5">
    <source>
        <dbReference type="EMBL" id="NIJ56923.1"/>
    </source>
</evidence>
<dbReference type="EC" id="1.1.1.136" evidence="5"/>
<reference evidence="5 6" key="1">
    <citation type="submission" date="2020-03" db="EMBL/GenBank/DDBJ databases">
        <title>Genomic Encyclopedia of Type Strains, Phase IV (KMG-IV): sequencing the most valuable type-strain genomes for metagenomic binning, comparative biology and taxonomic classification.</title>
        <authorList>
            <person name="Goeker M."/>
        </authorList>
    </citation>
    <scope>NUCLEOTIDE SEQUENCE [LARGE SCALE GENOMIC DNA]</scope>
    <source>
        <strain evidence="5 6">DSM 103870</strain>
    </source>
</reference>
<dbReference type="InterPro" id="IPR014026">
    <property type="entry name" value="UDP-Glc/GDP-Man_DH_dimer"/>
</dbReference>
<dbReference type="PANTHER" id="PTHR43491:SF1">
    <property type="entry name" value="UDP-N-ACETYL-D-MANNOSAMINE DEHYDROGENASE"/>
    <property type="match status" value="1"/>
</dbReference>
<evidence type="ECO:0000259" key="4">
    <source>
        <dbReference type="SMART" id="SM00984"/>
    </source>
</evidence>
<keyword evidence="1 5" id="KW-0560">Oxidoreductase</keyword>
<dbReference type="SUPFAM" id="SSF48179">
    <property type="entry name" value="6-phosphogluconate dehydrogenase C-terminal domain-like"/>
    <property type="match status" value="1"/>
</dbReference>
<dbReference type="SUPFAM" id="SSF51735">
    <property type="entry name" value="NAD(P)-binding Rossmann-fold domains"/>
    <property type="match status" value="1"/>
</dbReference>
<dbReference type="Proteomes" id="UP001429580">
    <property type="component" value="Unassembled WGS sequence"/>
</dbReference>
<evidence type="ECO:0000256" key="3">
    <source>
        <dbReference type="PIRNR" id="PIRNR000124"/>
    </source>
</evidence>
<dbReference type="InterPro" id="IPR014027">
    <property type="entry name" value="UDP-Glc/GDP-Man_DH_C"/>
</dbReference>
<dbReference type="SMART" id="SM00984">
    <property type="entry name" value="UDPG_MGDP_dh_C"/>
    <property type="match status" value="1"/>
</dbReference>
<dbReference type="InterPro" id="IPR028359">
    <property type="entry name" value="UDP_ManNAc/GlcNAc_DH"/>
</dbReference>
<dbReference type="RefSeq" id="WP_377700236.1">
    <property type="nucleotide sequence ID" value="NZ_JAASQI010000001.1"/>
</dbReference>
<evidence type="ECO:0000313" key="6">
    <source>
        <dbReference type="Proteomes" id="UP001429580"/>
    </source>
</evidence>
<name>A0ABX0UWY2_9HYPH</name>
<sequence length="456" mass="48835">MPSSVSQSPSADAGRSAQALLAAIENRSARVGVIGLGYVGIPLALASVECGFPVLGFDINATRVDRLNGGESLIAHIPDTRMREAVASGRFEATADFSRMGEADIVIICVPTPLTRQREPDLSFVEATARSIGRTLRPGQLVVLESTTWPGTTREVVRPVLEASGFASGRDFFLAYSPEREDPGNDTFSTRAIPRVIGGDGEAALTLAQAFYGALVVKTVTVSSPEAAEAVKLTENIFRAVNIALVNELKTVYAAMGIDVWEVIDAAKTKPFGFMPFYPGPGLGGHCIPIDPFYLTWKAREFDIVTRFIELAGEINTAMPHRVVDALAAALDRVRGRGLNGARILVLGVAYKKNVDDTRESPALKLIDLIEARGGHCDYHDPFIPALPRTRAHPRLEGRRSVALDEATLSACDAALIATDHDGVDYALVARRLPLVVDTRNALARAGIAGENVVKA</sequence>
<gene>
    <name evidence="5" type="ORF">FHS82_000736</name>
</gene>